<protein>
    <submittedName>
        <fullName evidence="1">Uncharacterized protein</fullName>
    </submittedName>
</protein>
<sequence length="65" mass="7802">MCQCVDVKSINTLTYWHILTYLPAKSKKIPPKNEYILHRQSKYIFIKETIHTLLHYLSRRICNPV</sequence>
<dbReference type="AlphaFoldDB" id="F0R0A0"/>
<dbReference type="EMBL" id="CP002530">
    <property type="protein sequence ID" value="ADY37244.1"/>
    <property type="molecule type" value="Genomic_DNA"/>
</dbReference>
<dbReference type="HOGENOM" id="CLU_2840778_0_0_10"/>
<keyword evidence="2" id="KW-1185">Reference proteome</keyword>
<accession>F0R0A0</accession>
<organism evidence="1 2">
    <name type="scientific">Phocaeicola salanitronis (strain DSM 18170 / JCM 13657 / CCUG 60908 / BL78)</name>
    <name type="common">Bacteroides salanitronis</name>
    <dbReference type="NCBI Taxonomy" id="667015"/>
    <lineage>
        <taxon>Bacteria</taxon>
        <taxon>Pseudomonadati</taxon>
        <taxon>Bacteroidota</taxon>
        <taxon>Bacteroidia</taxon>
        <taxon>Bacteroidales</taxon>
        <taxon>Bacteroidaceae</taxon>
        <taxon>Phocaeicola</taxon>
    </lineage>
</organism>
<dbReference type="KEGG" id="bsa:Bacsa_2711"/>
<name>F0R0A0_PHOSB</name>
<reference evidence="1 2" key="1">
    <citation type="journal article" date="2011" name="Stand. Genomic Sci.">
        <title>Complete genome sequence of Bacteroides salanitronis type strain (BL78).</title>
        <authorList>
            <person name="Gronow S."/>
            <person name="Held B."/>
            <person name="Lucas S."/>
            <person name="Lapidus A."/>
            <person name="Del Rio T.G."/>
            <person name="Nolan M."/>
            <person name="Tice H."/>
            <person name="Deshpande S."/>
            <person name="Cheng J.F."/>
            <person name="Pitluck S."/>
            <person name="Liolios K."/>
            <person name="Pagani I."/>
            <person name="Ivanova N."/>
            <person name="Mavromatis K."/>
            <person name="Pati A."/>
            <person name="Tapia R."/>
            <person name="Han C."/>
            <person name="Goodwin L."/>
            <person name="Chen A."/>
            <person name="Palaniappan K."/>
            <person name="Land M."/>
            <person name="Hauser L."/>
            <person name="Chang Y.J."/>
            <person name="Jeffries C.D."/>
            <person name="Brambilla E.M."/>
            <person name="Rohde M."/>
            <person name="Goker M."/>
            <person name="Detter J.C."/>
            <person name="Woyke T."/>
            <person name="Bristow J."/>
            <person name="Markowitz V."/>
            <person name="Hugenholtz P."/>
            <person name="Kyrpides N.C."/>
            <person name="Klenk H.P."/>
            <person name="Eisen J.A."/>
        </authorList>
    </citation>
    <scope>NUCLEOTIDE SEQUENCE [LARGE SCALE GENOMIC DNA]</scope>
    <source>
        <strain evidence="1 2">DSM 18170</strain>
    </source>
</reference>
<proteinExistence type="predicted"/>
<evidence type="ECO:0000313" key="2">
    <source>
        <dbReference type="Proteomes" id="UP000007486"/>
    </source>
</evidence>
<dbReference type="Proteomes" id="UP000007486">
    <property type="component" value="Chromosome"/>
</dbReference>
<gene>
    <name evidence="1" type="ordered locus">Bacsa_2711</name>
</gene>
<evidence type="ECO:0000313" key="1">
    <source>
        <dbReference type="EMBL" id="ADY37244.1"/>
    </source>
</evidence>